<dbReference type="Proteomes" id="UP000077521">
    <property type="component" value="Unassembled WGS sequence"/>
</dbReference>
<gene>
    <name evidence="1" type="ORF">A4X13_0g9262</name>
</gene>
<evidence type="ECO:0000313" key="1">
    <source>
        <dbReference type="EMBL" id="KAE8236112.1"/>
    </source>
</evidence>
<keyword evidence="2" id="KW-1185">Reference proteome</keyword>
<feature type="non-terminal residue" evidence="1">
    <location>
        <position position="306"/>
    </location>
</feature>
<accession>A0A8T8SAK1</accession>
<proteinExistence type="predicted"/>
<evidence type="ECO:0000313" key="2">
    <source>
        <dbReference type="Proteomes" id="UP000077521"/>
    </source>
</evidence>
<organism evidence="1 2">
    <name type="scientific">Tilletia indica</name>
    <dbReference type="NCBI Taxonomy" id="43049"/>
    <lineage>
        <taxon>Eukaryota</taxon>
        <taxon>Fungi</taxon>
        <taxon>Dikarya</taxon>
        <taxon>Basidiomycota</taxon>
        <taxon>Ustilaginomycotina</taxon>
        <taxon>Exobasidiomycetes</taxon>
        <taxon>Tilletiales</taxon>
        <taxon>Tilletiaceae</taxon>
        <taxon>Tilletia</taxon>
    </lineage>
</organism>
<reference evidence="1" key="1">
    <citation type="submission" date="2016-04" db="EMBL/GenBank/DDBJ databases">
        <authorList>
            <person name="Nguyen H.D."/>
            <person name="Samba Siva P."/>
            <person name="Cullis J."/>
            <person name="Levesque C.A."/>
            <person name="Hambleton S."/>
        </authorList>
    </citation>
    <scope>NUCLEOTIDE SEQUENCE</scope>
    <source>
        <strain evidence="1">DAOMC 236416</strain>
    </source>
</reference>
<sequence length="306" mass="33386">MPFPNLPAELLDGIVAHVLELNGSEPSPYSPPSTMQQVHYLASIDTRWRTAVHAFLSRHFVMLETSTSSAPAPWLPGIPSGPGAHASYWREVMGSDWDDVKSLRFQLGWLRRISPVSIKALSLDLRVVAIDTIGTARSWNDTQSGQWVLSSAILSRIASSSTTLESIHIRISPHEDQFDLLQDIITKNTLLRDVVVEVDSALDTPSSPPSVLSLGNWFWGGQGPAHLDRLVIRAPSCEVSIWDAEPLFGRLGAAAEVRIAALALQVVGDALQWATHLVRSAPLLHTLEIAATRGNRSHPFRSPIGG</sequence>
<name>A0A8T8SAK1_9BASI</name>
<dbReference type="AlphaFoldDB" id="A0A8T8SAK1"/>
<protein>
    <submittedName>
        <fullName evidence="1">Uncharacterized protein</fullName>
    </submittedName>
</protein>
<reference evidence="1" key="2">
    <citation type="journal article" date="2019" name="IMA Fungus">
        <title>Genome sequencing and comparison of five Tilletia species to identify candidate genes for the detection of regulated species infecting wheat.</title>
        <authorList>
            <person name="Nguyen H.D.T."/>
            <person name="Sultana T."/>
            <person name="Kesanakurti P."/>
            <person name="Hambleton S."/>
        </authorList>
    </citation>
    <scope>NUCLEOTIDE SEQUENCE</scope>
    <source>
        <strain evidence="1">DAOMC 236416</strain>
    </source>
</reference>
<dbReference type="EMBL" id="LWDF02002390">
    <property type="protein sequence ID" value="KAE8236112.1"/>
    <property type="molecule type" value="Genomic_DNA"/>
</dbReference>
<comment type="caution">
    <text evidence="1">The sequence shown here is derived from an EMBL/GenBank/DDBJ whole genome shotgun (WGS) entry which is preliminary data.</text>
</comment>